<dbReference type="EMBL" id="CP003156">
    <property type="protein sequence ID" value="AEV31917.1"/>
    <property type="molecule type" value="Genomic_DNA"/>
</dbReference>
<feature type="transmembrane region" description="Helical" evidence="1">
    <location>
        <begin position="97"/>
        <end position="114"/>
    </location>
</feature>
<evidence type="ECO:0000313" key="3">
    <source>
        <dbReference type="Proteomes" id="UP000005631"/>
    </source>
</evidence>
<keyword evidence="1" id="KW-1133">Transmembrane helix</keyword>
<feature type="transmembrane region" description="Helical" evidence="1">
    <location>
        <begin position="338"/>
        <end position="357"/>
    </location>
</feature>
<feature type="transmembrane region" description="Helical" evidence="1">
    <location>
        <begin position="126"/>
        <end position="146"/>
    </location>
</feature>
<feature type="transmembrane region" description="Helical" evidence="1">
    <location>
        <begin position="7"/>
        <end position="25"/>
    </location>
</feature>
<dbReference type="eggNOG" id="COG1807">
    <property type="taxonomic scope" value="Bacteria"/>
</dbReference>
<dbReference type="RefSeq" id="WP_014201278.1">
    <property type="nucleotide sequence ID" value="NC_016599.1"/>
</dbReference>
<feature type="transmembrane region" description="Helical" evidence="1">
    <location>
        <begin position="363"/>
        <end position="380"/>
    </location>
</feature>
<dbReference type="AlphaFoldDB" id="G8R396"/>
<dbReference type="Proteomes" id="UP000005631">
    <property type="component" value="Chromosome"/>
</dbReference>
<feature type="transmembrane region" description="Helical" evidence="1">
    <location>
        <begin position="181"/>
        <end position="207"/>
    </location>
</feature>
<sequence>MKQKSIWINISMVIAILGSLSYYFYAETITLFPSYYHAWTQSDRFALALCYLQTGMNLFKPCTFNLMTIEGVTAVDLPIFEYIIAWFMKIFGSEAPWIFRATTLVYSIIGYLYLFRLSKLIGASTVRSIAIALFAFTCPVLVYYNAGFVPSPYSFASIFISYYFVFRYLKEANTKHLAWGLFFLTIAALYRTPYNIFLFAVLIQLSLKAIICKTSYRREVLYFAISYFTIIAYSIYKGMLAEKYGTMFLTELLYPESFAEFQNLLTDIWNTWKYQYFTKAHYLFLGLGALVLVWKLFAFKSWNTLQKQWALLTALILAGVSLYFVLMMQQFPAHDYYFIDSFYPGIIMLFALAVSLIPSRPGWNIAFVIASVGLLYKGTLQAKAVQDNRYTRQSWDDGETTRHNFDAADVFLDAAGVAKDDRILVLDAYSTNAPLILSKRWGYTVQHTTKENLQNAVNDFNYDFVVIQDEYLPHAIIYNHPNLVHHLEPLAHNGKISVYKYTTDSLNQHFYDLLPIDTSASKPMELNFSDSIKSFWSSHYETLEDSIGEQFIKIKSTEQFGPAFGQKVSELRGRHILFEMTYVNSGEPTITDIAISATDDVNTNYYKSISMMLHHTSKPEKLRCMFVLPEGLNPEDLVKCFLYNFRGNEITAYGFSVLSY</sequence>
<feature type="transmembrane region" description="Helical" evidence="1">
    <location>
        <begin position="309"/>
        <end position="326"/>
    </location>
</feature>
<feature type="transmembrane region" description="Helical" evidence="1">
    <location>
        <begin position="280"/>
        <end position="297"/>
    </location>
</feature>
<evidence type="ECO:0000313" key="2">
    <source>
        <dbReference type="EMBL" id="AEV31917.1"/>
    </source>
</evidence>
<dbReference type="HOGENOM" id="CLU_415516_0_0_10"/>
<keyword evidence="3" id="KW-1185">Reference proteome</keyword>
<gene>
    <name evidence="2" type="ordered locus">Oweho_0906</name>
</gene>
<protein>
    <submittedName>
        <fullName evidence="2">Uncharacterized protein</fullName>
    </submittedName>
</protein>
<accession>G8R396</accession>
<organism evidence="2 3">
    <name type="scientific">Owenweeksia hongkongensis (strain DSM 17368 / CIP 108786 / JCM 12287 / NRRL B-23963 / UST20020801)</name>
    <dbReference type="NCBI Taxonomy" id="926562"/>
    <lineage>
        <taxon>Bacteria</taxon>
        <taxon>Pseudomonadati</taxon>
        <taxon>Bacteroidota</taxon>
        <taxon>Flavobacteriia</taxon>
        <taxon>Flavobacteriales</taxon>
        <taxon>Owenweeksiaceae</taxon>
        <taxon>Owenweeksia</taxon>
    </lineage>
</organism>
<reference evidence="2 3" key="1">
    <citation type="journal article" date="2012" name="Stand. Genomic Sci.">
        <title>Genome sequence of the orange-pigmented seawater bacterium Owenweeksia hongkongensis type strain (UST20020801(T)).</title>
        <authorList>
            <person name="Riedel T."/>
            <person name="Held B."/>
            <person name="Nolan M."/>
            <person name="Lucas S."/>
            <person name="Lapidus A."/>
            <person name="Tice H."/>
            <person name="Del Rio T.G."/>
            <person name="Cheng J.F."/>
            <person name="Han C."/>
            <person name="Tapia R."/>
            <person name="Goodwin L.A."/>
            <person name="Pitluck S."/>
            <person name="Liolios K."/>
            <person name="Mavromatis K."/>
            <person name="Pagani I."/>
            <person name="Ivanova N."/>
            <person name="Mikhailova N."/>
            <person name="Pati A."/>
            <person name="Chen A."/>
            <person name="Palaniappan K."/>
            <person name="Rohde M."/>
            <person name="Tindall B.J."/>
            <person name="Detter J.C."/>
            <person name="Goker M."/>
            <person name="Woyke T."/>
            <person name="Bristow J."/>
            <person name="Eisen J.A."/>
            <person name="Markowitz V."/>
            <person name="Hugenholtz P."/>
            <person name="Klenk H.P."/>
            <person name="Kyrpides N.C."/>
        </authorList>
    </citation>
    <scope>NUCLEOTIDE SEQUENCE</scope>
    <source>
        <strain evidence="3">DSM 17368 / JCM 12287 / NRRL B-23963</strain>
    </source>
</reference>
<dbReference type="OrthoDB" id="1121601at2"/>
<keyword evidence="1" id="KW-0812">Transmembrane</keyword>
<evidence type="ECO:0000256" key="1">
    <source>
        <dbReference type="SAM" id="Phobius"/>
    </source>
</evidence>
<feature type="transmembrane region" description="Helical" evidence="1">
    <location>
        <begin position="219"/>
        <end position="236"/>
    </location>
</feature>
<proteinExistence type="predicted"/>
<dbReference type="STRING" id="926562.Oweho_0906"/>
<keyword evidence="1" id="KW-0472">Membrane</keyword>
<dbReference type="KEGG" id="oho:Oweho_0906"/>
<name>G8R396_OWEHD</name>